<evidence type="ECO:0000313" key="1">
    <source>
        <dbReference type="EMBL" id="RKI02629.1"/>
    </source>
</evidence>
<reference evidence="1 2" key="1">
    <citation type="submission" date="2018-09" db="EMBL/GenBank/DDBJ databases">
        <authorList>
            <person name="Livingstone P.G."/>
            <person name="Whitworth D.E."/>
        </authorList>
    </citation>
    <scope>NUCLEOTIDE SEQUENCE [LARGE SCALE GENOMIC DNA]</scope>
    <source>
        <strain evidence="1 2">CA031B</strain>
    </source>
</reference>
<name>A0ABX9QD71_9BACT</name>
<sequence length="78" mass="8975">MKAAPGYPSRFEAVEKGTTRNKVSNKELLEKLRKVERGSWLKVYKDGWVGEKKVSLHYFESPSGKVFDFKVKPGWSNL</sequence>
<dbReference type="EMBL" id="RAWI01000203">
    <property type="protein sequence ID" value="RKI02629.1"/>
    <property type="molecule type" value="Genomic_DNA"/>
</dbReference>
<organism evidence="1 2">
    <name type="scientific">Corallococcus praedator</name>
    <dbReference type="NCBI Taxonomy" id="2316724"/>
    <lineage>
        <taxon>Bacteria</taxon>
        <taxon>Pseudomonadati</taxon>
        <taxon>Myxococcota</taxon>
        <taxon>Myxococcia</taxon>
        <taxon>Myxococcales</taxon>
        <taxon>Cystobacterineae</taxon>
        <taxon>Myxococcaceae</taxon>
        <taxon>Corallococcus</taxon>
    </lineage>
</organism>
<keyword evidence="2" id="KW-1185">Reference proteome</keyword>
<comment type="caution">
    <text evidence="1">The sequence shown here is derived from an EMBL/GenBank/DDBJ whole genome shotgun (WGS) entry which is preliminary data.</text>
</comment>
<protein>
    <submittedName>
        <fullName evidence="1">Uncharacterized protein</fullName>
    </submittedName>
</protein>
<accession>A0ABX9QD71</accession>
<gene>
    <name evidence="1" type="ORF">D7Y13_24060</name>
</gene>
<dbReference type="Proteomes" id="UP000278907">
    <property type="component" value="Unassembled WGS sequence"/>
</dbReference>
<proteinExistence type="predicted"/>
<evidence type="ECO:0000313" key="2">
    <source>
        <dbReference type="Proteomes" id="UP000278907"/>
    </source>
</evidence>